<dbReference type="Proteomes" id="UP000030764">
    <property type="component" value="Unassembled WGS sequence"/>
</dbReference>
<organism evidence="1 2">
    <name type="scientific">Trichuris suis</name>
    <name type="common">pig whipworm</name>
    <dbReference type="NCBI Taxonomy" id="68888"/>
    <lineage>
        <taxon>Eukaryota</taxon>
        <taxon>Metazoa</taxon>
        <taxon>Ecdysozoa</taxon>
        <taxon>Nematoda</taxon>
        <taxon>Enoplea</taxon>
        <taxon>Dorylaimia</taxon>
        <taxon>Trichinellida</taxon>
        <taxon>Trichuridae</taxon>
        <taxon>Trichuris</taxon>
    </lineage>
</organism>
<name>A0A085MID8_9BILA</name>
<evidence type="ECO:0000313" key="1">
    <source>
        <dbReference type="EMBL" id="KFD56984.1"/>
    </source>
</evidence>
<evidence type="ECO:0000313" key="2">
    <source>
        <dbReference type="Proteomes" id="UP000030764"/>
    </source>
</evidence>
<protein>
    <submittedName>
        <fullName evidence="1">Uncharacterized protein</fullName>
    </submittedName>
</protein>
<gene>
    <name evidence="1" type="ORF">M513_02241</name>
</gene>
<accession>A0A085MID8</accession>
<keyword evidence="2" id="KW-1185">Reference proteome</keyword>
<sequence>MVVEYYSCTGCLLTYQYHTQPIFAYRYYNPFVTGLHSFLMTRTALLYGQDFVLSVFWPFGISTDQGFDLRDFDCLRIIIFWEGSFSQPVHTSSRLIEESTWYKPISQLTDFSGPKKNDLFFRRLTTRHSPYKAERGAWP</sequence>
<reference evidence="1 2" key="1">
    <citation type="journal article" date="2014" name="Nat. Genet.">
        <title>Genome and transcriptome of the porcine whipworm Trichuris suis.</title>
        <authorList>
            <person name="Jex A.R."/>
            <person name="Nejsum P."/>
            <person name="Schwarz E.M."/>
            <person name="Hu L."/>
            <person name="Young N.D."/>
            <person name="Hall R.S."/>
            <person name="Korhonen P.K."/>
            <person name="Liao S."/>
            <person name="Thamsborg S."/>
            <person name="Xia J."/>
            <person name="Xu P."/>
            <person name="Wang S."/>
            <person name="Scheerlinck J.P."/>
            <person name="Hofmann A."/>
            <person name="Sternberg P.W."/>
            <person name="Wang J."/>
            <person name="Gasser R.B."/>
        </authorList>
    </citation>
    <scope>NUCLEOTIDE SEQUENCE [LARGE SCALE GENOMIC DNA]</scope>
    <source>
        <strain evidence="1">DCEP-RM93M</strain>
    </source>
</reference>
<dbReference type="EMBL" id="KL363191">
    <property type="protein sequence ID" value="KFD56984.1"/>
    <property type="molecule type" value="Genomic_DNA"/>
</dbReference>
<dbReference type="AlphaFoldDB" id="A0A085MID8"/>
<proteinExistence type="predicted"/>